<protein>
    <submittedName>
        <fullName evidence="1">Uncharacterized protein</fullName>
    </submittedName>
</protein>
<dbReference type="EMBL" id="UINC01164203">
    <property type="protein sequence ID" value="SVD64926.1"/>
    <property type="molecule type" value="Genomic_DNA"/>
</dbReference>
<name>A0A382X126_9ZZZZ</name>
<sequence length="87" mass="10158">MIAIRDCPLDDPDEENEYIAEEIMGHLSEEYRDEILDGKVKLMIMPDIESINYGRTVGYEIIEHIPPEDIGEIKGRDLRKHEKIGFR</sequence>
<reference evidence="1" key="1">
    <citation type="submission" date="2018-05" db="EMBL/GenBank/DDBJ databases">
        <authorList>
            <person name="Lanie J.A."/>
            <person name="Ng W.-L."/>
            <person name="Kazmierczak K.M."/>
            <person name="Andrzejewski T.M."/>
            <person name="Davidsen T.M."/>
            <person name="Wayne K.J."/>
            <person name="Tettelin H."/>
            <person name="Glass J.I."/>
            <person name="Rusch D."/>
            <person name="Podicherti R."/>
            <person name="Tsui H.-C.T."/>
            <person name="Winkler M.E."/>
        </authorList>
    </citation>
    <scope>NUCLEOTIDE SEQUENCE</scope>
</reference>
<gene>
    <name evidence="1" type="ORF">METZ01_LOCUS417780</name>
</gene>
<evidence type="ECO:0000313" key="1">
    <source>
        <dbReference type="EMBL" id="SVD64926.1"/>
    </source>
</evidence>
<organism evidence="1">
    <name type="scientific">marine metagenome</name>
    <dbReference type="NCBI Taxonomy" id="408172"/>
    <lineage>
        <taxon>unclassified sequences</taxon>
        <taxon>metagenomes</taxon>
        <taxon>ecological metagenomes</taxon>
    </lineage>
</organism>
<accession>A0A382X126</accession>
<proteinExistence type="predicted"/>
<dbReference type="AlphaFoldDB" id="A0A382X126"/>